<proteinExistence type="predicted"/>
<evidence type="ECO:0000313" key="5">
    <source>
        <dbReference type="EMBL" id="PTX55539.1"/>
    </source>
</evidence>
<evidence type="ECO:0000256" key="4">
    <source>
        <dbReference type="SAM" id="MobiDB-lite"/>
    </source>
</evidence>
<protein>
    <submittedName>
        <fullName evidence="5">Cytochrome c-type biogenesis protein CcmH</fullName>
    </submittedName>
</protein>
<dbReference type="PROSITE" id="PS50005">
    <property type="entry name" value="TPR"/>
    <property type="match status" value="1"/>
</dbReference>
<reference evidence="5 6" key="1">
    <citation type="submission" date="2018-04" db="EMBL/GenBank/DDBJ databases">
        <title>Genomic Encyclopedia of Archaeal and Bacterial Type Strains, Phase II (KMG-II): from individual species to whole genera.</title>
        <authorList>
            <person name="Goeker M."/>
        </authorList>
    </citation>
    <scope>NUCLEOTIDE SEQUENCE [LARGE SCALE GENOMIC DNA]</scope>
    <source>
        <strain evidence="5 6">DSM 100977</strain>
    </source>
</reference>
<dbReference type="PANTHER" id="PTHR47870:SF4">
    <property type="entry name" value="CYTOCHROME C-TYPE BIOGENESIS PROTEIN CYCH"/>
    <property type="match status" value="1"/>
</dbReference>
<dbReference type="EMBL" id="QBKS01000001">
    <property type="protein sequence ID" value="PTX55539.1"/>
    <property type="molecule type" value="Genomic_DNA"/>
</dbReference>
<dbReference type="AlphaFoldDB" id="A0A2T6BHK9"/>
<keyword evidence="6" id="KW-1185">Reference proteome</keyword>
<comment type="caution">
    <text evidence="5">The sequence shown here is derived from an EMBL/GenBank/DDBJ whole genome shotgun (WGS) entry which is preliminary data.</text>
</comment>
<dbReference type="GO" id="GO:0005886">
    <property type="term" value="C:plasma membrane"/>
    <property type="evidence" value="ECO:0007669"/>
    <property type="project" value="TreeGrafter"/>
</dbReference>
<organism evidence="5 6">
    <name type="scientific">Litoreibacter ponti</name>
    <dbReference type="NCBI Taxonomy" id="1510457"/>
    <lineage>
        <taxon>Bacteria</taxon>
        <taxon>Pseudomonadati</taxon>
        <taxon>Pseudomonadota</taxon>
        <taxon>Alphaproteobacteria</taxon>
        <taxon>Rhodobacterales</taxon>
        <taxon>Roseobacteraceae</taxon>
        <taxon>Litoreibacter</taxon>
    </lineage>
</organism>
<evidence type="ECO:0000313" key="6">
    <source>
        <dbReference type="Proteomes" id="UP000243978"/>
    </source>
</evidence>
<dbReference type="RefSeq" id="WP_211308549.1">
    <property type="nucleotide sequence ID" value="NZ_QBKS01000001.1"/>
</dbReference>
<dbReference type="GO" id="GO:0017004">
    <property type="term" value="P:cytochrome complex assembly"/>
    <property type="evidence" value="ECO:0007669"/>
    <property type="project" value="UniProtKB-KW"/>
</dbReference>
<gene>
    <name evidence="5" type="ORF">C8N43_0178</name>
</gene>
<sequence>MIFWGLAAILALLTALAFVWPVLKGSTETLDRADSAIAIFRDQLAEVDRDAERGLISDQEAAAARTEIQRRMLAADRARSGKDARKGGAGLLLLFAALTPVAGAALYTQLGAPGIASQPFAERQAERDEKQNLGALTAQLRTRLLDDPGGGETRGWELLASTYMNMGRFSDAVQAFARIVERDDATSATWSQYAEALISAENGIVTKPAEDATARALELDPDNPAGTYYRAVALDQAGQTLDARKLLLDRVARAETPQPWMPAFLQEANRMGANFALQPVTLGDFFEAPRGPSAEDVEAAQEMSPEEQQAFIRTMVDNLADRLEDEPGNLQGWLQLARAYMVLGERDNARGALESAKKLTDALPENDARRETVEQGLRELGG</sequence>
<keyword evidence="2" id="KW-0201">Cytochrome c-type biogenesis</keyword>
<comment type="subcellular location">
    <subcellularLocation>
        <location evidence="1">Cell envelope</location>
    </subcellularLocation>
</comment>
<feature type="region of interest" description="Disordered" evidence="4">
    <location>
        <begin position="358"/>
        <end position="382"/>
    </location>
</feature>
<dbReference type="SMART" id="SM00028">
    <property type="entry name" value="TPR"/>
    <property type="match status" value="2"/>
</dbReference>
<dbReference type="SUPFAM" id="SSF48452">
    <property type="entry name" value="TPR-like"/>
    <property type="match status" value="1"/>
</dbReference>
<name>A0A2T6BHK9_9RHOB</name>
<dbReference type="InterPro" id="IPR017560">
    <property type="entry name" value="Cyt_c_biogenesis_CcmI"/>
</dbReference>
<evidence type="ECO:0000256" key="1">
    <source>
        <dbReference type="ARBA" id="ARBA00004196"/>
    </source>
</evidence>
<dbReference type="GO" id="GO:0030313">
    <property type="term" value="C:cell envelope"/>
    <property type="evidence" value="ECO:0007669"/>
    <property type="project" value="UniProtKB-SubCell"/>
</dbReference>
<dbReference type="InterPro" id="IPR051263">
    <property type="entry name" value="C-type_cytochrome_biogenesis"/>
</dbReference>
<evidence type="ECO:0000256" key="3">
    <source>
        <dbReference type="PROSITE-ProRule" id="PRU00339"/>
    </source>
</evidence>
<dbReference type="Proteomes" id="UP000243978">
    <property type="component" value="Unassembled WGS sequence"/>
</dbReference>
<accession>A0A2T6BHK9</accession>
<feature type="repeat" description="TPR" evidence="3">
    <location>
        <begin position="153"/>
        <end position="186"/>
    </location>
</feature>
<dbReference type="NCBIfam" id="TIGR03142">
    <property type="entry name" value="cytochro_ccmI"/>
    <property type="match status" value="1"/>
</dbReference>
<keyword evidence="3" id="KW-0802">TPR repeat</keyword>
<dbReference type="Gene3D" id="1.25.40.10">
    <property type="entry name" value="Tetratricopeptide repeat domain"/>
    <property type="match status" value="2"/>
</dbReference>
<dbReference type="InterPro" id="IPR011990">
    <property type="entry name" value="TPR-like_helical_dom_sf"/>
</dbReference>
<dbReference type="InterPro" id="IPR019734">
    <property type="entry name" value="TPR_rpt"/>
</dbReference>
<evidence type="ECO:0000256" key="2">
    <source>
        <dbReference type="ARBA" id="ARBA00022748"/>
    </source>
</evidence>
<dbReference type="Pfam" id="PF13181">
    <property type="entry name" value="TPR_8"/>
    <property type="match status" value="1"/>
</dbReference>
<dbReference type="PANTHER" id="PTHR47870">
    <property type="entry name" value="CYTOCHROME C-TYPE BIOGENESIS PROTEIN CCMH"/>
    <property type="match status" value="1"/>
</dbReference>